<dbReference type="Pfam" id="PF01535">
    <property type="entry name" value="PPR"/>
    <property type="match status" value="1"/>
</dbReference>
<evidence type="ECO:0000313" key="6">
    <source>
        <dbReference type="Proteomes" id="UP001642360"/>
    </source>
</evidence>
<dbReference type="SUPFAM" id="SSF48452">
    <property type="entry name" value="TPR-like"/>
    <property type="match status" value="1"/>
</dbReference>
<dbReference type="PANTHER" id="PTHR47926:SF454">
    <property type="entry name" value="REPEAT-CONTAINING PROTEIN, PUTATIVE-RELATED"/>
    <property type="match status" value="1"/>
</dbReference>
<feature type="region of interest" description="Disordered" evidence="4">
    <location>
        <begin position="11"/>
        <end position="50"/>
    </location>
</feature>
<keyword evidence="6" id="KW-1185">Reference proteome</keyword>
<feature type="compositionally biased region" description="Polar residues" evidence="4">
    <location>
        <begin position="30"/>
        <end position="50"/>
    </location>
</feature>
<dbReference type="PROSITE" id="PS51375">
    <property type="entry name" value="PPR"/>
    <property type="match status" value="4"/>
</dbReference>
<feature type="repeat" description="PPR" evidence="3">
    <location>
        <begin position="1219"/>
        <end position="1253"/>
    </location>
</feature>
<evidence type="ECO:0000256" key="3">
    <source>
        <dbReference type="PROSITE-ProRule" id="PRU00708"/>
    </source>
</evidence>
<dbReference type="SUPFAM" id="SSF52047">
    <property type="entry name" value="RNI-like"/>
    <property type="match status" value="1"/>
</dbReference>
<feature type="region of interest" description="Disordered" evidence="4">
    <location>
        <begin position="456"/>
        <end position="483"/>
    </location>
</feature>
<feature type="repeat" description="PPR" evidence="3">
    <location>
        <begin position="1118"/>
        <end position="1152"/>
    </location>
</feature>
<accession>A0ABC8RJ35</accession>
<dbReference type="GO" id="GO:0003729">
    <property type="term" value="F:mRNA binding"/>
    <property type="evidence" value="ECO:0007669"/>
    <property type="project" value="UniProtKB-ARBA"/>
</dbReference>
<dbReference type="FunFam" id="3.80.10.10:FF:001486">
    <property type="entry name" value="DNA repair protein rhp7 isoform A"/>
    <property type="match status" value="1"/>
</dbReference>
<dbReference type="FunFam" id="1.25.40.10:FF:000557">
    <property type="entry name" value="Pentatricopeptide repeat-containing protein, chloroplastic"/>
    <property type="match status" value="1"/>
</dbReference>
<dbReference type="Gene3D" id="1.25.40.10">
    <property type="entry name" value="Tetratricopeptide repeat domain"/>
    <property type="match status" value="4"/>
</dbReference>
<dbReference type="InterPro" id="IPR006553">
    <property type="entry name" value="Leu-rich_rpt_Cys-con_subtyp"/>
</dbReference>
<dbReference type="Gene3D" id="3.80.10.10">
    <property type="entry name" value="Ribonuclease Inhibitor"/>
    <property type="match status" value="3"/>
</dbReference>
<evidence type="ECO:0000256" key="4">
    <source>
        <dbReference type="SAM" id="MobiDB-lite"/>
    </source>
</evidence>
<evidence type="ECO:0000256" key="2">
    <source>
        <dbReference type="ARBA" id="ARBA00061659"/>
    </source>
</evidence>
<dbReference type="FunFam" id="1.25.40.10:FF:000031">
    <property type="entry name" value="Pentatricopeptide repeat-containing protein mitochondrial"/>
    <property type="match status" value="1"/>
</dbReference>
<dbReference type="InterPro" id="IPR011990">
    <property type="entry name" value="TPR-like_helical_dom_sf"/>
</dbReference>
<protein>
    <submittedName>
        <fullName evidence="5">Uncharacterized protein</fullName>
    </submittedName>
</protein>
<dbReference type="Pfam" id="PF20431">
    <property type="entry name" value="E_motif"/>
    <property type="match status" value="1"/>
</dbReference>
<dbReference type="FunFam" id="1.25.40.10:FF:000280">
    <property type="entry name" value="Pentatricopeptide repeat-containing protein"/>
    <property type="match status" value="1"/>
</dbReference>
<dbReference type="InterPro" id="IPR046848">
    <property type="entry name" value="E_motif"/>
</dbReference>
<dbReference type="NCBIfam" id="TIGR00756">
    <property type="entry name" value="PPR"/>
    <property type="match status" value="3"/>
</dbReference>
<organism evidence="5 6">
    <name type="scientific">Ilex paraguariensis</name>
    <name type="common">yerba mate</name>
    <dbReference type="NCBI Taxonomy" id="185542"/>
    <lineage>
        <taxon>Eukaryota</taxon>
        <taxon>Viridiplantae</taxon>
        <taxon>Streptophyta</taxon>
        <taxon>Embryophyta</taxon>
        <taxon>Tracheophyta</taxon>
        <taxon>Spermatophyta</taxon>
        <taxon>Magnoliopsida</taxon>
        <taxon>eudicotyledons</taxon>
        <taxon>Gunneridae</taxon>
        <taxon>Pentapetalae</taxon>
        <taxon>asterids</taxon>
        <taxon>campanulids</taxon>
        <taxon>Aquifoliales</taxon>
        <taxon>Aquifoliaceae</taxon>
        <taxon>Ilex</taxon>
    </lineage>
</organism>
<feature type="compositionally biased region" description="Acidic residues" evidence="4">
    <location>
        <begin position="461"/>
        <end position="472"/>
    </location>
</feature>
<feature type="repeat" description="PPR" evidence="3">
    <location>
        <begin position="1320"/>
        <end position="1354"/>
    </location>
</feature>
<proteinExistence type="inferred from homology"/>
<name>A0ABC8RJ35_9AQUA</name>
<dbReference type="InterPro" id="IPR032675">
    <property type="entry name" value="LRR_dom_sf"/>
</dbReference>
<dbReference type="SMART" id="SM00367">
    <property type="entry name" value="LRR_CC"/>
    <property type="match status" value="6"/>
</dbReference>
<dbReference type="Proteomes" id="UP001642360">
    <property type="component" value="Unassembled WGS sequence"/>
</dbReference>
<evidence type="ECO:0000256" key="1">
    <source>
        <dbReference type="ARBA" id="ARBA00022737"/>
    </source>
</evidence>
<dbReference type="FunFam" id="1.25.40.10:FF:000073">
    <property type="entry name" value="Pentatricopeptide repeat-containing protein chloroplastic"/>
    <property type="match status" value="1"/>
</dbReference>
<evidence type="ECO:0000313" key="5">
    <source>
        <dbReference type="EMBL" id="CAK9144176.1"/>
    </source>
</evidence>
<dbReference type="FunFam" id="1.25.40.10:FF:000396">
    <property type="entry name" value="Pentatricopeptide repeat-containing protein At2g36730"/>
    <property type="match status" value="1"/>
</dbReference>
<gene>
    <name evidence="5" type="ORF">ILEXP_LOCUS11916</name>
</gene>
<keyword evidence="1" id="KW-0677">Repeat</keyword>
<dbReference type="FunFam" id="3.80.10.10:FF:000777">
    <property type="entry name" value="RNI-like superfamily protein"/>
    <property type="match status" value="1"/>
</dbReference>
<dbReference type="InterPro" id="IPR046960">
    <property type="entry name" value="PPR_At4g14850-like_plant"/>
</dbReference>
<dbReference type="EMBL" id="CAUOFW020001369">
    <property type="protein sequence ID" value="CAK9144176.1"/>
    <property type="molecule type" value="Genomic_DNA"/>
</dbReference>
<comment type="similarity">
    <text evidence="2">Belongs to the PPR family. PCMP-E subfamily.</text>
</comment>
<reference evidence="5 6" key="1">
    <citation type="submission" date="2024-02" db="EMBL/GenBank/DDBJ databases">
        <authorList>
            <person name="Vignale AGUSTIN F."/>
            <person name="Sosa J E."/>
            <person name="Modenutti C."/>
        </authorList>
    </citation>
    <scope>NUCLEOTIDE SEQUENCE [LARGE SCALE GENOMIC DNA]</scope>
</reference>
<dbReference type="InterPro" id="IPR002885">
    <property type="entry name" value="PPR_rpt"/>
</dbReference>
<sequence length="1536" mass="169308">MTLLKSREIVSTLKSKSPPESVRKEVIEPTTPSKTLEPLTQWSNNTTPSSSSLAPIPYTLGLGLDLNSVSVYGTFPRRSARLASKSSSDEMRDNAAILCQKRKNVVATDFNSGNVVGELGGSSGNNEMKIVNGVQKLGVAKVRFSERNGRKSGVLEEKEGIVEKKMGLGDSISAVEEFEVVRGVGEFGLSSGSGSLGESKGKGKRKLGLDVDLSGLELVGEGEKSKRYLNLRSGKKIAKRGMGGIGGGRGGGFGGGDYNEDDEMVHENEKSGNYKESMGLVNDGGGEGVMNNESERGLRVEENGSVKGRRRFTRKEKGKGKYNDQALIINGVHQLKLDSGAKVEISIGNAVSDAVNLLENFDSEKDLIPNEGLMARRRFSREEKGKGKLVGDELVSKGVDAELVLESKVEKSLENIGSDAIRSMDKEISERVHSSRRGYRERFRDVARQNASRFAHFSSQEGEENDAADEAATEMRQREAEDWPGPFSTAMKIIRDREVNVNAQQTNSSSAKSRSASVVWVPRRSQQLDCSKQLVPSLQELCMTILAKNADAITSLDIVPDILRHKLTQLLCDSRRMNDHFLNLLVSKSPTEIRVRDCSWLTEEQFMKNFEGCDTNNLTVLQLDQCGRCMPDYILFATLDRLSNSLPVLTTISLKGACRLSDVGLSALVSSAPALRSVNLSQCSLLTLDGINSLANSLGSVLRELYIDDCQSIDAMLILPALSKLEHLEVLSVAGIQTVCDDFVSEFVAVRGQNMKELLLTNCVNLTDTSLKVIAEYCPGLYVMDLTNLCKLTDSAIGYLANGCGAIQTLRLCRNGFSDEAVAAYIETCGQTLKELSLNNVNKVADNTAISLARCSRNLISLDLSWCRNLTDEALGLIVDSCLSLKVLKIFGCTQITNVFLDGHSNPQVRIIGLKMAPILEHLKVPDLQGPLHYSSVSSPMLPFHFYTNYHSPSPSFNELLNSCFSLSELKRIHGLILTNGSHRNLFLSTKLINLACSLAPTMEYARKLFDKMPQRDVFLWNTLIRGYADLGPCREAIVLYRNMHQSGLLPDNYTFPFVVRSCAVLSALREGTEVHCNIIKNGFDMDVFVKSSLVTMYSESGETWSSELVFDEMVVRNIVSWTAMISAYVQNGFFDMGLGVFREMMASGTRPNAVTLVSILPACAGLEFLNLGMLIHGYGMKLGVDSEISLVNALIALYGKCGNIDIARYLFDQMAVRSVVSWNAMIAAYEHNNAGADAVKLFRLMQTQKVEFDYITMVSVISACASLGASNTGKWVHELVRSKGFENNNSVTNALIDMYAKCGNIDLARGVFERLPNKNVVAWTSIIGACASHGHGQDALMLFSKMKEEGIRPNSLTFTAVLTACRHSGLVEEGRKHFESMTRDYSIVPGVEQCACMVDLLGRADRLMEAYEFIENMPNHPDVSVWGALLGACRIHGNLELAELVADRLFHFNPQTVSFYVLMINIYAEAGRWEDVARLRKLMEARELKKIPGQSLVEVNRRFHMFLSGSRSKLSRERFIQLDHIYPEPCHNTHP</sequence>
<feature type="repeat" description="PPR" evidence="3">
    <location>
        <begin position="1017"/>
        <end position="1051"/>
    </location>
</feature>
<comment type="caution">
    <text evidence="5">The sequence shown here is derived from an EMBL/GenBank/DDBJ whole genome shotgun (WGS) entry which is preliminary data.</text>
</comment>
<dbReference type="PANTHER" id="PTHR47926">
    <property type="entry name" value="PENTATRICOPEPTIDE REPEAT-CONTAINING PROTEIN"/>
    <property type="match status" value="1"/>
</dbReference>
<dbReference type="Pfam" id="PF13041">
    <property type="entry name" value="PPR_2"/>
    <property type="match status" value="4"/>
</dbReference>